<comment type="similarity">
    <text evidence="7">Belongs to the protein kinase superfamily. Ser/Thr protein kinase family. GCN2 subfamily.</text>
</comment>
<dbReference type="PANTHER" id="PTHR11042:SF163">
    <property type="entry name" value="INTERFERON-INDUCED, DOUBLE-STRANDED RNA-ACTIVATED PROTEIN KINASE"/>
    <property type="match status" value="1"/>
</dbReference>
<evidence type="ECO:0000256" key="6">
    <source>
        <dbReference type="ARBA" id="ARBA00022840"/>
    </source>
</evidence>
<keyword evidence="4 9" id="KW-0547">Nucleotide-binding</keyword>
<keyword evidence="6 9" id="KW-0067">ATP-binding</keyword>
<dbReference type="Gene3D" id="3.30.200.20">
    <property type="entry name" value="Phosphorylase Kinase, domain 1"/>
    <property type="match status" value="1"/>
</dbReference>
<dbReference type="Gene3D" id="1.10.510.10">
    <property type="entry name" value="Transferase(Phosphotransferase) domain 1"/>
    <property type="match status" value="1"/>
</dbReference>
<proteinExistence type="inferred from homology"/>
<dbReference type="PROSITE" id="PS00108">
    <property type="entry name" value="PROTEIN_KINASE_ST"/>
    <property type="match status" value="1"/>
</dbReference>
<dbReference type="InterPro" id="IPR008271">
    <property type="entry name" value="Ser/Thr_kinase_AS"/>
</dbReference>
<evidence type="ECO:0000259" key="11">
    <source>
        <dbReference type="PROSITE" id="PS50137"/>
    </source>
</evidence>
<keyword evidence="3" id="KW-0808">Transferase</keyword>
<keyword evidence="5" id="KW-0418">Kinase</keyword>
<reference evidence="12 13" key="1">
    <citation type="submission" date="2019-06" db="EMBL/GenBank/DDBJ databases">
        <title>Discovery of a novel chromosome fission-fusion reversal in muntjac.</title>
        <authorList>
            <person name="Mudd A.B."/>
            <person name="Bredeson J.V."/>
            <person name="Baum R."/>
            <person name="Hockemeyer D."/>
            <person name="Rokhsar D.S."/>
        </authorList>
    </citation>
    <scope>NUCLEOTIDE SEQUENCE [LARGE SCALE GENOMIC DNA]</scope>
    <source>
        <strain evidence="12">UCam_UCB_Mr</strain>
        <tissue evidence="12">Fibroblast cell line</tissue>
    </source>
</reference>
<evidence type="ECO:0000256" key="9">
    <source>
        <dbReference type="PROSITE-ProRule" id="PRU10141"/>
    </source>
</evidence>
<evidence type="ECO:0000256" key="7">
    <source>
        <dbReference type="ARBA" id="ARBA00037982"/>
    </source>
</evidence>
<name>A0A5J5MKB7_MUNRE</name>
<keyword evidence="8" id="KW-0694">RNA-binding</keyword>
<dbReference type="FunFam" id="3.30.200.20:FF:000536">
    <property type="entry name" value="Eukaryotic translation initiation factor 2-alpha kinase 2"/>
    <property type="match status" value="1"/>
</dbReference>
<evidence type="ECO:0000259" key="10">
    <source>
        <dbReference type="PROSITE" id="PS50011"/>
    </source>
</evidence>
<evidence type="ECO:0000256" key="5">
    <source>
        <dbReference type="ARBA" id="ARBA00022777"/>
    </source>
</evidence>
<evidence type="ECO:0000256" key="8">
    <source>
        <dbReference type="PROSITE-ProRule" id="PRU00266"/>
    </source>
</evidence>
<keyword evidence="2" id="KW-0597">Phosphoprotein</keyword>
<dbReference type="GO" id="GO:0003723">
    <property type="term" value="F:RNA binding"/>
    <property type="evidence" value="ECO:0007669"/>
    <property type="project" value="UniProtKB-UniRule"/>
</dbReference>
<organism evidence="12 13">
    <name type="scientific">Muntiacus reevesi</name>
    <name type="common">Reeves' muntjac</name>
    <name type="synonym">Cervus reevesi</name>
    <dbReference type="NCBI Taxonomy" id="9886"/>
    <lineage>
        <taxon>Eukaryota</taxon>
        <taxon>Metazoa</taxon>
        <taxon>Chordata</taxon>
        <taxon>Craniata</taxon>
        <taxon>Vertebrata</taxon>
        <taxon>Euteleostomi</taxon>
        <taxon>Mammalia</taxon>
        <taxon>Eutheria</taxon>
        <taxon>Laurasiatheria</taxon>
        <taxon>Artiodactyla</taxon>
        <taxon>Ruminantia</taxon>
        <taxon>Pecora</taxon>
        <taxon>Cervidae</taxon>
        <taxon>Muntiacinae</taxon>
        <taxon>Muntiacus</taxon>
    </lineage>
</organism>
<protein>
    <recommendedName>
        <fullName evidence="14">Protein kinase domain-containing protein</fullName>
    </recommendedName>
</protein>
<evidence type="ECO:0000313" key="12">
    <source>
        <dbReference type="EMBL" id="KAB0380600.1"/>
    </source>
</evidence>
<dbReference type="InterPro" id="IPR050339">
    <property type="entry name" value="CC_SR_Kinase"/>
</dbReference>
<evidence type="ECO:0000256" key="2">
    <source>
        <dbReference type="ARBA" id="ARBA00022553"/>
    </source>
</evidence>
<dbReference type="Pfam" id="PF00035">
    <property type="entry name" value="dsrm"/>
    <property type="match status" value="1"/>
</dbReference>
<dbReference type="PROSITE" id="PS00107">
    <property type="entry name" value="PROTEIN_KINASE_ATP"/>
    <property type="match status" value="1"/>
</dbReference>
<dbReference type="PROSITE" id="PS50011">
    <property type="entry name" value="PROTEIN_KINASE_DOM"/>
    <property type="match status" value="1"/>
</dbReference>
<dbReference type="FunFam" id="1.10.510.10:FF:000251">
    <property type="entry name" value="eukaryotic translation initiation factor 2-alpha kinase 3"/>
    <property type="match status" value="1"/>
</dbReference>
<dbReference type="GO" id="GO:0005524">
    <property type="term" value="F:ATP binding"/>
    <property type="evidence" value="ECO:0007669"/>
    <property type="project" value="UniProtKB-UniRule"/>
</dbReference>
<dbReference type="Pfam" id="PF00069">
    <property type="entry name" value="Pkinase"/>
    <property type="match status" value="1"/>
</dbReference>
<dbReference type="AlphaFoldDB" id="A0A5J5MKB7"/>
<dbReference type="GO" id="GO:0005634">
    <property type="term" value="C:nucleus"/>
    <property type="evidence" value="ECO:0007669"/>
    <property type="project" value="TreeGrafter"/>
</dbReference>
<dbReference type="Proteomes" id="UP000326062">
    <property type="component" value="Chromosome 3"/>
</dbReference>
<dbReference type="GO" id="GO:0004694">
    <property type="term" value="F:eukaryotic translation initiation factor 2alpha kinase activity"/>
    <property type="evidence" value="ECO:0007669"/>
    <property type="project" value="TreeGrafter"/>
</dbReference>
<dbReference type="InterPro" id="IPR017441">
    <property type="entry name" value="Protein_kinase_ATP_BS"/>
</dbReference>
<dbReference type="SMART" id="SM00220">
    <property type="entry name" value="S_TKc"/>
    <property type="match status" value="1"/>
</dbReference>
<dbReference type="GO" id="GO:0005737">
    <property type="term" value="C:cytoplasm"/>
    <property type="evidence" value="ECO:0007669"/>
    <property type="project" value="TreeGrafter"/>
</dbReference>
<evidence type="ECO:0000313" key="13">
    <source>
        <dbReference type="Proteomes" id="UP000326062"/>
    </source>
</evidence>
<dbReference type="PANTHER" id="PTHR11042">
    <property type="entry name" value="EUKARYOTIC TRANSLATION INITIATION FACTOR 2-ALPHA KINASE EIF2-ALPHA KINASE -RELATED"/>
    <property type="match status" value="1"/>
</dbReference>
<dbReference type="PROSITE" id="PS50137">
    <property type="entry name" value="DS_RBD"/>
    <property type="match status" value="1"/>
</dbReference>
<accession>A0A5J5MKB7</accession>
<dbReference type="InterPro" id="IPR011009">
    <property type="entry name" value="Kinase-like_dom_sf"/>
</dbReference>
<dbReference type="InterPro" id="IPR000719">
    <property type="entry name" value="Prot_kinase_dom"/>
</dbReference>
<evidence type="ECO:0000256" key="3">
    <source>
        <dbReference type="ARBA" id="ARBA00022679"/>
    </source>
</evidence>
<feature type="domain" description="DRBM" evidence="11">
    <location>
        <begin position="26"/>
        <end position="63"/>
    </location>
</feature>
<comment type="caution">
    <text evidence="12">The sequence shown here is derived from an EMBL/GenBank/DDBJ whole genome shotgun (WGS) entry which is preliminary data.</text>
</comment>
<feature type="binding site" evidence="9">
    <location>
        <position position="280"/>
    </location>
    <ligand>
        <name>ATP</name>
        <dbReference type="ChEBI" id="CHEBI:30616"/>
    </ligand>
</feature>
<dbReference type="EMBL" id="VCEB01000003">
    <property type="protein sequence ID" value="KAB0380600.1"/>
    <property type="molecule type" value="Genomic_DNA"/>
</dbReference>
<dbReference type="Gene3D" id="3.30.160.20">
    <property type="match status" value="1"/>
</dbReference>
<sequence>MACRPEPGRQKCDRIHWNESQNKFCEFRYKCKIGQEEYGIGVGFTKQEAKQLAAKLAYEKIESETMKSRNLQINNFKYIAKSLNICTQYIVDIKAYGAIGRTFCKLGRLGFLNGREKQGCEYSQQWELDGSRSHYDARCWCSDGERRGLCPSSLVSPALASGFFTTAPPGKPGGKITICICLVLGGIWTSNLQTPGKRGNHEKEKEFAGAGLGSVWAIVVIRLSIYHTDRSEDVEPQNNSSIYLSRLVKDFTEVTPIGSGGFGQVFKAKHRIDKKIYVIKCVKYNSVKVEREVKALATLNHPNIVHYHGCWDGLDYDPEKSINSSSKDSQGPSALKNTRCLFIQMEYCDKGTLEQWIDERRGKEPEKHLALEFFQQIVTGVHCIHSKDLIHRDLKPGNIFLVTTNQIKIGDFGLVTYLKNNEMRTSKKGTRRYMSPEQLSSVKDYGNEVDIYALGLILAELIHICPTSLETSKFFEDLKSGNLDVFDDKEKDLLKKLLSEDPKKRPTTSEILKTLKEWNNVTERRKLNTY</sequence>
<keyword evidence="13" id="KW-1185">Reference proteome</keyword>
<evidence type="ECO:0000256" key="1">
    <source>
        <dbReference type="ARBA" id="ARBA00022527"/>
    </source>
</evidence>
<keyword evidence="1" id="KW-0723">Serine/threonine-protein kinase</keyword>
<evidence type="ECO:0000256" key="4">
    <source>
        <dbReference type="ARBA" id="ARBA00022741"/>
    </source>
</evidence>
<feature type="domain" description="Protein kinase" evidence="10">
    <location>
        <begin position="251"/>
        <end position="519"/>
    </location>
</feature>
<dbReference type="InterPro" id="IPR014720">
    <property type="entry name" value="dsRBD_dom"/>
</dbReference>
<dbReference type="SUPFAM" id="SSF54768">
    <property type="entry name" value="dsRNA-binding domain-like"/>
    <property type="match status" value="1"/>
</dbReference>
<evidence type="ECO:0008006" key="14">
    <source>
        <dbReference type="Google" id="ProtNLM"/>
    </source>
</evidence>
<gene>
    <name evidence="12" type="ORF">FD755_008384</name>
</gene>
<dbReference type="SUPFAM" id="SSF56112">
    <property type="entry name" value="Protein kinase-like (PK-like)"/>
    <property type="match status" value="1"/>
</dbReference>